<sequence>MFSERASVFGGTLKSTQPPAGHSYFLSLIMAGPGRIFFFYLIKNKRYTQQCTPTYARQRPGQRFPDLLFGSPSNFLLLRHTV</sequence>
<reference evidence="2 3" key="1">
    <citation type="submission" date="2023-01" db="EMBL/GenBank/DDBJ databases">
        <title>Analysis of 21 Apiospora genomes using comparative genomics revels a genus with tremendous synthesis potential of carbohydrate active enzymes and secondary metabolites.</title>
        <authorList>
            <person name="Sorensen T."/>
        </authorList>
    </citation>
    <scope>NUCLEOTIDE SEQUENCE [LARGE SCALE GENOMIC DNA]</scope>
    <source>
        <strain evidence="2 3">CBS 117206</strain>
    </source>
</reference>
<keyword evidence="1" id="KW-0472">Membrane</keyword>
<dbReference type="Proteomes" id="UP001392437">
    <property type="component" value="Unassembled WGS sequence"/>
</dbReference>
<protein>
    <submittedName>
        <fullName evidence="2">Uncharacterized protein</fullName>
    </submittedName>
</protein>
<name>A0AAW0QT13_9PEZI</name>
<organism evidence="2 3">
    <name type="scientific">Apiospora kogelbergensis</name>
    <dbReference type="NCBI Taxonomy" id="1337665"/>
    <lineage>
        <taxon>Eukaryota</taxon>
        <taxon>Fungi</taxon>
        <taxon>Dikarya</taxon>
        <taxon>Ascomycota</taxon>
        <taxon>Pezizomycotina</taxon>
        <taxon>Sordariomycetes</taxon>
        <taxon>Xylariomycetidae</taxon>
        <taxon>Amphisphaeriales</taxon>
        <taxon>Apiosporaceae</taxon>
        <taxon>Apiospora</taxon>
    </lineage>
</organism>
<proteinExistence type="predicted"/>
<evidence type="ECO:0000313" key="3">
    <source>
        <dbReference type="Proteomes" id="UP001392437"/>
    </source>
</evidence>
<comment type="caution">
    <text evidence="2">The sequence shown here is derived from an EMBL/GenBank/DDBJ whole genome shotgun (WGS) entry which is preliminary data.</text>
</comment>
<keyword evidence="1" id="KW-0812">Transmembrane</keyword>
<keyword evidence="3" id="KW-1185">Reference proteome</keyword>
<evidence type="ECO:0000256" key="1">
    <source>
        <dbReference type="SAM" id="Phobius"/>
    </source>
</evidence>
<evidence type="ECO:0000313" key="2">
    <source>
        <dbReference type="EMBL" id="KAK8114066.1"/>
    </source>
</evidence>
<dbReference type="AlphaFoldDB" id="A0AAW0QT13"/>
<accession>A0AAW0QT13</accession>
<feature type="transmembrane region" description="Helical" evidence="1">
    <location>
        <begin position="24"/>
        <end position="42"/>
    </location>
</feature>
<dbReference type="EMBL" id="JAQQWP010000006">
    <property type="protein sequence ID" value="KAK8114066.1"/>
    <property type="molecule type" value="Genomic_DNA"/>
</dbReference>
<gene>
    <name evidence="2" type="ORF">PG999_006135</name>
</gene>
<keyword evidence="1" id="KW-1133">Transmembrane helix</keyword>